<accession>A0A0M2UWV6</accession>
<comment type="caution">
    <text evidence="1">The sequence shown here is derived from an EMBL/GenBank/DDBJ whole genome shotgun (WGS) entry which is preliminary data.</text>
</comment>
<evidence type="ECO:0000313" key="1">
    <source>
        <dbReference type="EMBL" id="KKO20548.1"/>
    </source>
</evidence>
<gene>
    <name evidence="1" type="ORF">BROFUL_00724</name>
</gene>
<organism evidence="1 2">
    <name type="scientific">Candidatus Brocadia fulgida</name>
    <dbReference type="NCBI Taxonomy" id="380242"/>
    <lineage>
        <taxon>Bacteria</taxon>
        <taxon>Pseudomonadati</taxon>
        <taxon>Planctomycetota</taxon>
        <taxon>Candidatus Brocadiia</taxon>
        <taxon>Candidatus Brocadiales</taxon>
        <taxon>Candidatus Brocadiaceae</taxon>
        <taxon>Candidatus Brocadia</taxon>
    </lineage>
</organism>
<keyword evidence="2" id="KW-1185">Reference proteome</keyword>
<name>A0A0M2UWV6_9BACT</name>
<sequence>MSMNLEDSPGLCQREAQVMMRKKGMWNNADENGVVTKVTKEKIDQPIGAFVKGQRYVSLCSQA</sequence>
<evidence type="ECO:0000313" key="2">
    <source>
        <dbReference type="Proteomes" id="UP000034954"/>
    </source>
</evidence>
<protein>
    <submittedName>
        <fullName evidence="1">Uncharacterized protein</fullName>
    </submittedName>
</protein>
<reference evidence="1 2" key="1">
    <citation type="journal article" date="2013" name="BMC Microbiol.">
        <title>Identification of the type II cytochrome c maturation pathway in anammox bacteria by comparative genomics.</title>
        <authorList>
            <person name="Ferousi C."/>
            <person name="Speth D.R."/>
            <person name="Reimann J."/>
            <person name="Op den Camp H.J."/>
            <person name="Allen J.W."/>
            <person name="Keltjens J.T."/>
            <person name="Jetten M.S."/>
        </authorList>
    </citation>
    <scope>NUCLEOTIDE SEQUENCE [LARGE SCALE GENOMIC DNA]</scope>
    <source>
        <strain evidence="1">RU1</strain>
    </source>
</reference>
<dbReference type="Proteomes" id="UP000034954">
    <property type="component" value="Unassembled WGS sequence"/>
</dbReference>
<dbReference type="AlphaFoldDB" id="A0A0M2UWV6"/>
<proteinExistence type="predicted"/>
<dbReference type="EMBL" id="LAQJ01000090">
    <property type="protein sequence ID" value="KKO20548.1"/>
    <property type="molecule type" value="Genomic_DNA"/>
</dbReference>